<dbReference type="Proteomes" id="UP000241890">
    <property type="component" value="Unassembled WGS sequence"/>
</dbReference>
<dbReference type="InterPro" id="IPR029058">
    <property type="entry name" value="AB_hydrolase_fold"/>
</dbReference>
<feature type="region of interest" description="Disordered" evidence="1">
    <location>
        <begin position="18"/>
        <end position="123"/>
    </location>
</feature>
<accession>A0A2R5H126</accession>
<comment type="caution">
    <text evidence="2">The sequence shown here is derived from an EMBL/GenBank/DDBJ whole genome shotgun (WGS) entry which is preliminary data.</text>
</comment>
<keyword evidence="3" id="KW-1185">Reference proteome</keyword>
<proteinExistence type="predicted"/>
<sequence>MLRIAGYYSLSIELRLKTLSSRAGKKPRPRTLIIDASGKRRAKSGDPTDEDEDEILSSDSDDDMFDESGSDTDDKEEDDDEDDATGISSRILFENPVPEPPTPMTAGTVNEADGEENRLESSETRQVYADSAVSLASNRSSRLRTIQRQLLSHVCVIETEIALFNFAALAYKVGTEAWATPPPEQSELVASAPEYKLLRHIVDEKLDTHVIVAKSADRIIISFRGTVSSLNVDTDFDWKEGVIYDLNVAPRRNIGIQVDPEEVSEHDEELKPFMPRHRSAPVRLSSTEATRLDQALTFAISTHGERDPSTLTLDQLRSLRILVKATAERRPHL</sequence>
<reference evidence="2 3" key="1">
    <citation type="submission" date="2017-12" db="EMBL/GenBank/DDBJ databases">
        <title>Sequencing, de novo assembly and annotation of complete genome of a new Thraustochytrid species, strain FCC1311.</title>
        <authorList>
            <person name="Sedici K."/>
            <person name="Godart F."/>
            <person name="Aiese Cigliano R."/>
            <person name="Sanseverino W."/>
            <person name="Barakat M."/>
            <person name="Ortet P."/>
            <person name="Marechal E."/>
            <person name="Cagnac O."/>
            <person name="Amato A."/>
        </authorList>
    </citation>
    <scope>NUCLEOTIDE SEQUENCE [LARGE SCALE GENOMIC DNA]</scope>
</reference>
<dbReference type="AlphaFoldDB" id="A0A2R5H126"/>
<dbReference type="InParanoid" id="A0A2R5H126"/>
<protein>
    <submittedName>
        <fullName evidence="2">Uncharacterized protein</fullName>
    </submittedName>
</protein>
<organism evidence="2 3">
    <name type="scientific">Hondaea fermentalgiana</name>
    <dbReference type="NCBI Taxonomy" id="2315210"/>
    <lineage>
        <taxon>Eukaryota</taxon>
        <taxon>Sar</taxon>
        <taxon>Stramenopiles</taxon>
        <taxon>Bigyra</taxon>
        <taxon>Labyrinthulomycetes</taxon>
        <taxon>Thraustochytrida</taxon>
        <taxon>Thraustochytriidae</taxon>
        <taxon>Hondaea</taxon>
    </lineage>
</organism>
<dbReference type="EMBL" id="BEYU01000196">
    <property type="protein sequence ID" value="GBG34481.1"/>
    <property type="molecule type" value="Genomic_DNA"/>
</dbReference>
<name>A0A2R5H126_9STRA</name>
<gene>
    <name evidence="2" type="ORF">FCC1311_055741</name>
</gene>
<evidence type="ECO:0000313" key="3">
    <source>
        <dbReference type="Proteomes" id="UP000241890"/>
    </source>
</evidence>
<evidence type="ECO:0000256" key="1">
    <source>
        <dbReference type="SAM" id="MobiDB-lite"/>
    </source>
</evidence>
<feature type="compositionally biased region" description="Acidic residues" evidence="1">
    <location>
        <begin position="47"/>
        <end position="84"/>
    </location>
</feature>
<evidence type="ECO:0000313" key="2">
    <source>
        <dbReference type="EMBL" id="GBG34481.1"/>
    </source>
</evidence>
<dbReference type="Gene3D" id="3.40.50.1820">
    <property type="entry name" value="alpha/beta hydrolase"/>
    <property type="match status" value="1"/>
</dbReference>